<protein>
    <submittedName>
        <fullName evidence="1">Uncharacterized protein</fullName>
    </submittedName>
</protein>
<reference evidence="1 2" key="1">
    <citation type="submission" date="2019-02" db="EMBL/GenBank/DDBJ databases">
        <title>Complete genome sequence of Burkholderia cenocepacia phage BcepSaruman.</title>
        <authorList>
            <person name="Park K."/>
            <person name="Liu M."/>
            <person name="Gill J."/>
        </authorList>
    </citation>
    <scope>NUCLEOTIDE SEQUENCE [LARGE SCALE GENOMIC DNA]</scope>
</reference>
<dbReference type="EMBL" id="MK552140">
    <property type="protein sequence ID" value="QBX06802.1"/>
    <property type="molecule type" value="Genomic_DNA"/>
</dbReference>
<gene>
    <name evidence="1" type="ORF">BcepSaruman_389</name>
</gene>
<proteinExistence type="predicted"/>
<accession>A0A4D5ZH17</accession>
<sequence length="104" mass="12259">MNELHRELLVRALQHLRAGNNTYICGAIGHGVNDIVAERMPKASERRAMFAAERDLSRRIHNEIDCCISYTDWLARRGYPAYSQNHKWVQESRIAWTQFMLENW</sequence>
<evidence type="ECO:0000313" key="2">
    <source>
        <dbReference type="Proteomes" id="UP000296455"/>
    </source>
</evidence>
<evidence type="ECO:0000313" key="1">
    <source>
        <dbReference type="EMBL" id="QBX06802.1"/>
    </source>
</evidence>
<name>A0A4D5ZH17_9CAUD</name>
<keyword evidence="2" id="KW-1185">Reference proteome</keyword>
<organism evidence="1 2">
    <name type="scientific">Burkholderia phage BcepSaruman</name>
    <dbReference type="NCBI Taxonomy" id="2530032"/>
    <lineage>
        <taxon>Viruses</taxon>
        <taxon>Duplodnaviria</taxon>
        <taxon>Heunggongvirae</taxon>
        <taxon>Uroviricota</taxon>
        <taxon>Caudoviricetes</taxon>
        <taxon>Sarumanvirus</taxon>
        <taxon>Sarumanvirus bcepsaruman</taxon>
    </lineage>
</organism>
<dbReference type="Proteomes" id="UP000296455">
    <property type="component" value="Segment"/>
</dbReference>